<dbReference type="InParanoid" id="A0A0C3DWZ4"/>
<comment type="subcellular location">
    <subcellularLocation>
        <location evidence="1">Endomembrane system</location>
    </subcellularLocation>
</comment>
<keyword evidence="9" id="KW-1185">Reference proteome</keyword>
<gene>
    <name evidence="8" type="ORF">OIDMADRAFT_176651</name>
</gene>
<evidence type="ECO:0000256" key="3">
    <source>
        <dbReference type="ARBA" id="ARBA00022927"/>
    </source>
</evidence>
<sequence>MAGAIEALYIYDEHNHPILTHTYRSRPLTAAQLLPLYLAHPAPRPNLIYLPNTSPSILVFNISHSNLLFLLASSAEIEPLLSLEFLHRVIDVFEEFLGAPLVAHRIESNYDVVAQLLNEMCDAGAISTTEPNALREVVEVEGWIGKLLGGISIPGKPGFTSTPSTSSMAGISSAGALGANTPALPWRRPNVRHTSNEIYVDLVETLSMTIAPSGRPLAAFANGTIACTSKISGVPDILLNLSTPSGRQNVNSVIELPVFHPCVRLARWREKPGELSFVPPDGRFILAGYQVDLLPFQNGKMGQIGSVDLRLPVHVSVQKALGPTGSEFEIQLLLTNMAGRENPSLSGSSSRSASHAGGRSTPGFGGGFSSSSSAGTLNEVIIKVSLPPDVRNLSEIHANKGDTTYHRAEQVLEWQLFGKDCAPGYATLRCNVLGPLSDGDDTDGNGFRLVSDWDYTDDAYQSTPVKVHKSTEPGDGQEESKKMTHNKTLMPRSINVSFSCKGWLASGIKVESLVVDPRKSRGLGDGVKPYKGVKYLTLSRGGIDKRC</sequence>
<dbReference type="GO" id="GO:0012505">
    <property type="term" value="C:endomembrane system"/>
    <property type="evidence" value="ECO:0007669"/>
    <property type="project" value="UniProtKB-SubCell"/>
</dbReference>
<evidence type="ECO:0000256" key="4">
    <source>
        <dbReference type="ARBA" id="ARBA00023136"/>
    </source>
</evidence>
<reference evidence="9" key="2">
    <citation type="submission" date="2015-01" db="EMBL/GenBank/DDBJ databases">
        <title>Evolutionary Origins and Diversification of the Mycorrhizal Mutualists.</title>
        <authorList>
            <consortium name="DOE Joint Genome Institute"/>
            <consortium name="Mycorrhizal Genomics Consortium"/>
            <person name="Kohler A."/>
            <person name="Kuo A."/>
            <person name="Nagy L.G."/>
            <person name="Floudas D."/>
            <person name="Copeland A."/>
            <person name="Barry K.W."/>
            <person name="Cichocki N."/>
            <person name="Veneault-Fourrey C."/>
            <person name="LaButti K."/>
            <person name="Lindquist E.A."/>
            <person name="Lipzen A."/>
            <person name="Lundell T."/>
            <person name="Morin E."/>
            <person name="Murat C."/>
            <person name="Riley R."/>
            <person name="Ohm R."/>
            <person name="Sun H."/>
            <person name="Tunlid A."/>
            <person name="Henrissat B."/>
            <person name="Grigoriev I.V."/>
            <person name="Hibbett D.S."/>
            <person name="Martin F."/>
        </authorList>
    </citation>
    <scope>NUCLEOTIDE SEQUENCE [LARGE SCALE GENOMIC DNA]</scope>
    <source>
        <strain evidence="9">Zn</strain>
    </source>
</reference>
<evidence type="ECO:0000256" key="2">
    <source>
        <dbReference type="ARBA" id="ARBA00022448"/>
    </source>
</evidence>
<comment type="similarity">
    <text evidence="5">Belongs to the adaptor complexes medium subunit family.</text>
</comment>
<reference evidence="8 9" key="1">
    <citation type="submission" date="2014-04" db="EMBL/GenBank/DDBJ databases">
        <authorList>
            <consortium name="DOE Joint Genome Institute"/>
            <person name="Kuo A."/>
            <person name="Martino E."/>
            <person name="Perotto S."/>
            <person name="Kohler A."/>
            <person name="Nagy L.G."/>
            <person name="Floudas D."/>
            <person name="Copeland A."/>
            <person name="Barry K.W."/>
            <person name="Cichocki N."/>
            <person name="Veneault-Fourrey C."/>
            <person name="LaButti K."/>
            <person name="Lindquist E.A."/>
            <person name="Lipzen A."/>
            <person name="Lundell T."/>
            <person name="Morin E."/>
            <person name="Murat C."/>
            <person name="Sun H."/>
            <person name="Tunlid A."/>
            <person name="Henrissat B."/>
            <person name="Grigoriev I.V."/>
            <person name="Hibbett D.S."/>
            <person name="Martin F."/>
            <person name="Nordberg H.P."/>
            <person name="Cantor M.N."/>
            <person name="Hua S.X."/>
        </authorList>
    </citation>
    <scope>NUCLEOTIDE SEQUENCE [LARGE SCALE GENOMIC DNA]</scope>
    <source>
        <strain evidence="8 9">Zn</strain>
    </source>
</reference>
<keyword evidence="3 5" id="KW-0653">Protein transport</keyword>
<dbReference type="PIRSF" id="PIRSF005992">
    <property type="entry name" value="Clathrin_mu"/>
    <property type="match status" value="1"/>
</dbReference>
<protein>
    <recommendedName>
        <fullName evidence="7">MHD domain-containing protein</fullName>
    </recommendedName>
</protein>
<dbReference type="AlphaFoldDB" id="A0A0C3DWZ4"/>
<feature type="compositionally biased region" description="Low complexity" evidence="6">
    <location>
        <begin position="344"/>
        <end position="362"/>
    </location>
</feature>
<dbReference type="PANTHER" id="PTHR10529">
    <property type="entry name" value="AP COMPLEX SUBUNIT MU"/>
    <property type="match status" value="1"/>
</dbReference>
<dbReference type="OrthoDB" id="870at2759"/>
<proteinExistence type="inferred from homology"/>
<dbReference type="InterPro" id="IPR028565">
    <property type="entry name" value="MHD"/>
</dbReference>
<evidence type="ECO:0000256" key="1">
    <source>
        <dbReference type="ARBA" id="ARBA00004308"/>
    </source>
</evidence>
<evidence type="ECO:0000256" key="5">
    <source>
        <dbReference type="PIRNR" id="PIRNR005992"/>
    </source>
</evidence>
<evidence type="ECO:0000313" key="9">
    <source>
        <dbReference type="Proteomes" id="UP000054321"/>
    </source>
</evidence>
<dbReference type="EMBL" id="KN832871">
    <property type="protein sequence ID" value="KIN06603.1"/>
    <property type="molecule type" value="Genomic_DNA"/>
</dbReference>
<feature type="region of interest" description="Disordered" evidence="6">
    <location>
        <begin position="466"/>
        <end position="487"/>
    </location>
</feature>
<dbReference type="InterPro" id="IPR050431">
    <property type="entry name" value="Adaptor_comp_med_subunit"/>
</dbReference>
<evidence type="ECO:0000256" key="6">
    <source>
        <dbReference type="SAM" id="MobiDB-lite"/>
    </source>
</evidence>
<keyword evidence="4" id="KW-0472">Membrane</keyword>
<dbReference type="Gene3D" id="2.60.40.1170">
    <property type="entry name" value="Mu homology domain, subdomain B"/>
    <property type="match status" value="3"/>
</dbReference>
<dbReference type="CDD" id="cd14837">
    <property type="entry name" value="AP3_Mu_N"/>
    <property type="match status" value="1"/>
</dbReference>
<dbReference type="GO" id="GO:0006886">
    <property type="term" value="P:intracellular protein transport"/>
    <property type="evidence" value="ECO:0007669"/>
    <property type="project" value="UniProtKB-UniRule"/>
</dbReference>
<feature type="region of interest" description="Disordered" evidence="6">
    <location>
        <begin position="341"/>
        <end position="369"/>
    </location>
</feature>
<dbReference type="InterPro" id="IPR011012">
    <property type="entry name" value="Longin-like_dom_sf"/>
</dbReference>
<dbReference type="GO" id="GO:0030131">
    <property type="term" value="C:clathrin adaptor complex"/>
    <property type="evidence" value="ECO:0007669"/>
    <property type="project" value="UniProtKB-UniRule"/>
</dbReference>
<dbReference type="SUPFAM" id="SSF64356">
    <property type="entry name" value="SNARE-like"/>
    <property type="match status" value="1"/>
</dbReference>
<keyword evidence="2 5" id="KW-0813">Transport</keyword>
<dbReference type="HOGENOM" id="CLU_017139_0_0_1"/>
<dbReference type="InterPro" id="IPR001392">
    <property type="entry name" value="Clathrin_mu"/>
</dbReference>
<accession>A0A0C3DWZ4</accession>
<dbReference type="PROSITE" id="PS51072">
    <property type="entry name" value="MHD"/>
    <property type="match status" value="1"/>
</dbReference>
<dbReference type="Gene3D" id="3.30.450.60">
    <property type="match status" value="1"/>
</dbReference>
<dbReference type="Proteomes" id="UP000054321">
    <property type="component" value="Unassembled WGS sequence"/>
</dbReference>
<name>A0A0C3DWZ4_OIDMZ</name>
<evidence type="ECO:0000313" key="8">
    <source>
        <dbReference type="EMBL" id="KIN06603.1"/>
    </source>
</evidence>
<organism evidence="8 9">
    <name type="scientific">Oidiodendron maius (strain Zn)</name>
    <dbReference type="NCBI Taxonomy" id="913774"/>
    <lineage>
        <taxon>Eukaryota</taxon>
        <taxon>Fungi</taxon>
        <taxon>Dikarya</taxon>
        <taxon>Ascomycota</taxon>
        <taxon>Pezizomycotina</taxon>
        <taxon>Leotiomycetes</taxon>
        <taxon>Leotiomycetes incertae sedis</taxon>
        <taxon>Myxotrichaceae</taxon>
        <taxon>Oidiodendron</taxon>
    </lineage>
</organism>
<dbReference type="SUPFAM" id="SSF49447">
    <property type="entry name" value="Second domain of Mu2 adaptin subunit (ap50) of ap2 adaptor"/>
    <property type="match status" value="1"/>
</dbReference>
<dbReference type="STRING" id="913774.A0A0C3DWZ4"/>
<dbReference type="Pfam" id="PF00928">
    <property type="entry name" value="Adap_comp_sub"/>
    <property type="match status" value="1"/>
</dbReference>
<dbReference type="InterPro" id="IPR036168">
    <property type="entry name" value="AP2_Mu_C_sf"/>
</dbReference>
<evidence type="ECO:0000259" key="7">
    <source>
        <dbReference type="PROSITE" id="PS51072"/>
    </source>
</evidence>
<dbReference type="GO" id="GO:0016192">
    <property type="term" value="P:vesicle-mediated transport"/>
    <property type="evidence" value="ECO:0007669"/>
    <property type="project" value="InterPro"/>
</dbReference>
<feature type="domain" description="MHD" evidence="7">
    <location>
        <begin position="195"/>
        <end position="546"/>
    </location>
</feature>